<dbReference type="GO" id="GO:0016998">
    <property type="term" value="P:cell wall macromolecule catabolic process"/>
    <property type="evidence" value="ECO:0007669"/>
    <property type="project" value="InterPro"/>
</dbReference>
<keyword evidence="13" id="KW-1185">Reference proteome</keyword>
<dbReference type="GO" id="GO:0044659">
    <property type="term" value="P:viral release from host cell by cytolysis"/>
    <property type="evidence" value="ECO:0007669"/>
    <property type="project" value="UniProtKB-UniRule"/>
</dbReference>
<dbReference type="Pfam" id="PF00959">
    <property type="entry name" value="Phage_lysozyme"/>
    <property type="match status" value="1"/>
</dbReference>
<dbReference type="Gene3D" id="1.10.530.40">
    <property type="match status" value="1"/>
</dbReference>
<dbReference type="CDD" id="cd00737">
    <property type="entry name" value="lyz_endolysin_autolysin"/>
    <property type="match status" value="1"/>
</dbReference>
<keyword evidence="8 10" id="KW-1035">Host cytoplasm</keyword>
<evidence type="ECO:0000256" key="9">
    <source>
        <dbReference type="ARBA" id="ARBA00023295"/>
    </source>
</evidence>
<dbReference type="InterPro" id="IPR023346">
    <property type="entry name" value="Lysozyme-like_dom_sf"/>
</dbReference>
<keyword evidence="5 10" id="KW-0378">Hydrolase</keyword>
<dbReference type="PANTHER" id="PTHR38107">
    <property type="match status" value="1"/>
</dbReference>
<evidence type="ECO:0000256" key="2">
    <source>
        <dbReference type="ARBA" id="ARBA00022529"/>
    </source>
</evidence>
<dbReference type="EC" id="3.2.1.17" evidence="10"/>
<evidence type="ECO:0000256" key="3">
    <source>
        <dbReference type="ARBA" id="ARBA00022612"/>
    </source>
</evidence>
<dbReference type="GO" id="GO:0003796">
    <property type="term" value="F:lysozyme activity"/>
    <property type="evidence" value="ECO:0007669"/>
    <property type="project" value="UniProtKB-UniRule"/>
</dbReference>
<dbReference type="EMBL" id="MK903280">
    <property type="protein sequence ID" value="QEG09769.1"/>
    <property type="molecule type" value="Genomic_DNA"/>
</dbReference>
<evidence type="ECO:0000256" key="7">
    <source>
        <dbReference type="ARBA" id="ARBA00023142"/>
    </source>
</evidence>
<dbReference type="InterPro" id="IPR051018">
    <property type="entry name" value="Bacteriophage_GH24"/>
</dbReference>
<dbReference type="GO" id="GO:0042742">
    <property type="term" value="P:defense response to bacterium"/>
    <property type="evidence" value="ECO:0007669"/>
    <property type="project" value="UniProtKB-KW"/>
</dbReference>
<evidence type="ECO:0000256" key="6">
    <source>
        <dbReference type="ARBA" id="ARBA00022852"/>
    </source>
</evidence>
<dbReference type="InterPro" id="IPR033907">
    <property type="entry name" value="Endolysin_autolysin"/>
</dbReference>
<comment type="catalytic activity">
    <reaction evidence="1 10 11">
        <text>Hydrolysis of (1-&gt;4)-beta-linkages between N-acetylmuramic acid and N-acetyl-D-glucosamine residues in a peptidoglycan and between N-acetyl-D-glucosamine residues in chitodextrins.</text>
        <dbReference type="EC" id="3.2.1.17"/>
    </reaction>
</comment>
<keyword evidence="2 10" id="KW-0929">Antimicrobial</keyword>
<evidence type="ECO:0000256" key="8">
    <source>
        <dbReference type="ARBA" id="ARBA00023200"/>
    </source>
</evidence>
<organism evidence="12 13">
    <name type="scientific">Stenotrophomonas phage Ponderosa</name>
    <dbReference type="NCBI Taxonomy" id="2591103"/>
    <lineage>
        <taxon>Viruses</taxon>
        <taxon>Duplodnaviria</taxon>
        <taxon>Heunggongvirae</taxon>
        <taxon>Uroviricota</taxon>
        <taxon>Caudoviricetes</taxon>
        <taxon>Autographivirales</taxon>
        <taxon>Autonotataviridae</taxon>
        <taxon>Gujervirinae</taxon>
        <taxon>Ponderosavirus</taxon>
        <taxon>Ponderosavirus ponderosa</taxon>
    </lineage>
</organism>
<comment type="function">
    <text evidence="10">Endolysin with lysozyme activity that degrades host peptidoglycans and participates with the holin and spanin proteins in the sequential events which lead to the programmed host cell lysis releasing the mature viral particles. Once the holin has permeabilized the host cell membrane, the endolysin can reach the periplasm and break down the peptidoglycan layer.</text>
</comment>
<feature type="active site" description="Proton donor/acceptor" evidence="10">
    <location>
        <position position="28"/>
    </location>
</feature>
<sequence length="166" mass="18409">MSIKARIAALAAASLLSAAGIAHIKLSEGRHTTAYPDPATGGAPWTICYGHTGPEVKPGLKVSLEQCELWLLEDTAKAERAVKRLTKVPLRQGQYDAATSFVFNLGEGNYASSTLLRLQNAGQWHAACDQYPRWKYANKRVLEGLVTRRYKEQTMCRQEGPYVYRP</sequence>
<reference evidence="13" key="1">
    <citation type="submission" date="2019-05" db="EMBL/GenBank/DDBJ databases">
        <title>The Complete Genome of Stenotrophomonas maltophilia Podophage Ponderosa.</title>
        <authorList>
            <person name="Marquez A."/>
            <person name="Newkirk H."/>
            <person name="Moreland R."/>
            <person name="Gonzalez C."/>
            <person name="Liu M."/>
            <person name="Ramsey J."/>
        </authorList>
    </citation>
    <scope>NUCLEOTIDE SEQUENCE [LARGE SCALE GENOMIC DNA]</scope>
</reference>
<comment type="subcellular location">
    <subcellularLocation>
        <location evidence="10">Host cytoplasm</location>
    </subcellularLocation>
    <text evidence="10">The endolysin is cytoplasmic, but can reach the periplasmic space with the help of the holins which disrupt the host cell membrane.</text>
</comment>
<dbReference type="GO" id="GO:0009253">
    <property type="term" value="P:peptidoglycan catabolic process"/>
    <property type="evidence" value="ECO:0007669"/>
    <property type="project" value="UniProtKB-UniRule"/>
</dbReference>
<feature type="active site" description="Proton donor/acceptor" evidence="10">
    <location>
        <position position="37"/>
    </location>
</feature>
<keyword evidence="7 10" id="KW-0578">Host cell lysis by virus</keyword>
<accession>A0A5B9N870</accession>
<keyword evidence="4 10" id="KW-0081">Bacteriolytic enzyme</keyword>
<dbReference type="GO" id="GO:0030430">
    <property type="term" value="C:host cell cytoplasm"/>
    <property type="evidence" value="ECO:0007669"/>
    <property type="project" value="UniProtKB-SubCell"/>
</dbReference>
<keyword evidence="3 10" id="KW-1188">Viral release from host cell</keyword>
<evidence type="ECO:0000256" key="10">
    <source>
        <dbReference type="HAMAP-Rule" id="MF_04110"/>
    </source>
</evidence>
<evidence type="ECO:0000256" key="11">
    <source>
        <dbReference type="RuleBase" id="RU003788"/>
    </source>
</evidence>
<dbReference type="Proteomes" id="UP000325277">
    <property type="component" value="Segment"/>
</dbReference>
<comment type="similarity">
    <text evidence="10 11">Belongs to the glycosyl hydrolase 24 family.</text>
</comment>
<evidence type="ECO:0000313" key="12">
    <source>
        <dbReference type="EMBL" id="QEG09769.1"/>
    </source>
</evidence>
<keyword evidence="6 10" id="KW-0204">Cytolysis</keyword>
<evidence type="ECO:0000256" key="1">
    <source>
        <dbReference type="ARBA" id="ARBA00000632"/>
    </source>
</evidence>
<dbReference type="PANTHER" id="PTHR38107:SF3">
    <property type="entry name" value="LYSOZYME RRRD-RELATED"/>
    <property type="match status" value="1"/>
</dbReference>
<gene>
    <name evidence="12" type="ORF">CPT_Ponderosa_052</name>
</gene>
<dbReference type="HAMAP" id="MF_04110">
    <property type="entry name" value="ENDOLYSIN_T4"/>
    <property type="match status" value="1"/>
</dbReference>
<evidence type="ECO:0000256" key="4">
    <source>
        <dbReference type="ARBA" id="ARBA00022638"/>
    </source>
</evidence>
<evidence type="ECO:0000256" key="5">
    <source>
        <dbReference type="ARBA" id="ARBA00022801"/>
    </source>
</evidence>
<dbReference type="InterPro" id="IPR034690">
    <property type="entry name" value="Endolysin_T4_type"/>
</dbReference>
<name>A0A5B9N870_9CAUD</name>
<keyword evidence="9 10" id="KW-0326">Glycosidase</keyword>
<dbReference type="SUPFAM" id="SSF53955">
    <property type="entry name" value="Lysozyme-like"/>
    <property type="match status" value="1"/>
</dbReference>
<dbReference type="InterPro" id="IPR002196">
    <property type="entry name" value="Glyco_hydro_24"/>
</dbReference>
<protein>
    <recommendedName>
        <fullName evidence="10">Endolysin</fullName>
        <ecNumber evidence="10">3.2.1.17</ecNumber>
    </recommendedName>
    <alternativeName>
        <fullName evidence="10">Lysis protein</fullName>
    </alternativeName>
    <alternativeName>
        <fullName evidence="10">Lysozyme</fullName>
    </alternativeName>
    <alternativeName>
        <fullName evidence="10">Muramidase</fullName>
    </alternativeName>
</protein>
<proteinExistence type="inferred from homology"/>
<dbReference type="InterPro" id="IPR023347">
    <property type="entry name" value="Lysozyme_dom_sf"/>
</dbReference>
<evidence type="ECO:0000313" key="13">
    <source>
        <dbReference type="Proteomes" id="UP000325277"/>
    </source>
</evidence>